<comment type="similarity">
    <text evidence="1">Belongs to the methyltransferase superfamily.</text>
</comment>
<gene>
    <name evidence="5" type="ORF">J4415_00295</name>
</gene>
<dbReference type="AlphaFoldDB" id="A0A8T4KPL9"/>
<evidence type="ECO:0000259" key="4">
    <source>
        <dbReference type="Pfam" id="PF08241"/>
    </source>
</evidence>
<evidence type="ECO:0000313" key="5">
    <source>
        <dbReference type="EMBL" id="MBS3057048.1"/>
    </source>
</evidence>
<name>A0A8T4KPL9_9ARCH</name>
<reference evidence="5" key="1">
    <citation type="submission" date="2021-03" db="EMBL/GenBank/DDBJ databases">
        <authorList>
            <person name="Jaffe A."/>
        </authorList>
    </citation>
    <scope>NUCLEOTIDE SEQUENCE</scope>
    <source>
        <strain evidence="5">RIFCSPHIGHO2_01_FULL_AR10_44_11</strain>
    </source>
</reference>
<dbReference type="EMBL" id="JAGVWD010000004">
    <property type="protein sequence ID" value="MBS3057048.1"/>
    <property type="molecule type" value="Genomic_DNA"/>
</dbReference>
<dbReference type="InterPro" id="IPR051052">
    <property type="entry name" value="Diverse_substrate_MTase"/>
</dbReference>
<evidence type="ECO:0000256" key="2">
    <source>
        <dbReference type="ARBA" id="ARBA00022603"/>
    </source>
</evidence>
<evidence type="ECO:0000256" key="1">
    <source>
        <dbReference type="ARBA" id="ARBA00008361"/>
    </source>
</evidence>
<dbReference type="InterPro" id="IPR013216">
    <property type="entry name" value="Methyltransf_11"/>
</dbReference>
<proteinExistence type="inferred from homology"/>
<dbReference type="PANTHER" id="PTHR44942:SF4">
    <property type="entry name" value="METHYLTRANSFERASE TYPE 11 DOMAIN-CONTAINING PROTEIN"/>
    <property type="match status" value="1"/>
</dbReference>
<dbReference type="SUPFAM" id="SSF53335">
    <property type="entry name" value="S-adenosyl-L-methionine-dependent methyltransferases"/>
    <property type="match status" value="1"/>
</dbReference>
<feature type="domain" description="Methyltransferase type 11" evidence="4">
    <location>
        <begin position="42"/>
        <end position="137"/>
    </location>
</feature>
<dbReference type="Pfam" id="PF08241">
    <property type="entry name" value="Methyltransf_11"/>
    <property type="match status" value="1"/>
</dbReference>
<protein>
    <submittedName>
        <fullName evidence="5">Class I SAM-dependent methyltransferase</fullName>
    </submittedName>
</protein>
<dbReference type="GO" id="GO:0032259">
    <property type="term" value="P:methylation"/>
    <property type="evidence" value="ECO:0007669"/>
    <property type="project" value="UniProtKB-KW"/>
</dbReference>
<dbReference type="CDD" id="cd02440">
    <property type="entry name" value="AdoMet_MTases"/>
    <property type="match status" value="1"/>
</dbReference>
<comment type="caution">
    <text evidence="5">The sequence shown here is derived from an EMBL/GenBank/DDBJ whole genome shotgun (WGS) entry which is preliminary data.</text>
</comment>
<dbReference type="InterPro" id="IPR029063">
    <property type="entry name" value="SAM-dependent_MTases_sf"/>
</dbReference>
<evidence type="ECO:0000256" key="3">
    <source>
        <dbReference type="ARBA" id="ARBA00022679"/>
    </source>
</evidence>
<keyword evidence="3" id="KW-0808">Transferase</keyword>
<reference evidence="5" key="2">
    <citation type="submission" date="2021-05" db="EMBL/GenBank/DDBJ databases">
        <title>Protein family content uncovers lineage relationships and bacterial pathway maintenance mechanisms in DPANN archaea.</title>
        <authorList>
            <person name="Castelle C.J."/>
            <person name="Meheust R."/>
            <person name="Jaffe A.L."/>
            <person name="Seitz K."/>
            <person name="Gong X."/>
            <person name="Baker B.J."/>
            <person name="Banfield J.F."/>
        </authorList>
    </citation>
    <scope>NUCLEOTIDE SEQUENCE</scope>
    <source>
        <strain evidence="5">RIFCSPHIGHO2_01_FULL_AR10_44_11</strain>
    </source>
</reference>
<accession>A0A8T4KPL9</accession>
<keyword evidence="2 5" id="KW-0489">Methyltransferase</keyword>
<dbReference type="PANTHER" id="PTHR44942">
    <property type="entry name" value="METHYLTRANSF_11 DOMAIN-CONTAINING PROTEIN"/>
    <property type="match status" value="1"/>
</dbReference>
<evidence type="ECO:0000313" key="6">
    <source>
        <dbReference type="Proteomes" id="UP000677687"/>
    </source>
</evidence>
<organism evidence="5 6">
    <name type="scientific">Candidatus Iainarchaeum sp</name>
    <dbReference type="NCBI Taxonomy" id="3101447"/>
    <lineage>
        <taxon>Archaea</taxon>
        <taxon>Candidatus Iainarchaeota</taxon>
        <taxon>Candidatus Iainarchaeia</taxon>
        <taxon>Candidatus Iainarchaeales</taxon>
        <taxon>Candidatus Iainarchaeaceae</taxon>
        <taxon>Candidatus Iainarchaeum</taxon>
    </lineage>
</organism>
<dbReference type="Gene3D" id="3.40.50.150">
    <property type="entry name" value="Vaccinia Virus protein VP39"/>
    <property type="match status" value="1"/>
</dbReference>
<dbReference type="Proteomes" id="UP000677687">
    <property type="component" value="Unassembled WGS sequence"/>
</dbReference>
<sequence>MKSRTVDIWEQTVKNPPKDYLEYFIAEKVFLKKNISKELILLDIGSGSGRTIKELAPHVKKFVGIDNDPEAIELLKKHLDNIKNAEVYLEDAEKTHFNDETFDIVFIGLTFCNFGESRFRVLSEIKRILKCDGKFIFSVFNENALYSREETYQHYEGGYTIIDRKKGIVRFGKDNAISEQFSKDEIKNILDKVGFKINESISGKMFHIFSCKKE</sequence>
<dbReference type="GO" id="GO:0008757">
    <property type="term" value="F:S-adenosylmethionine-dependent methyltransferase activity"/>
    <property type="evidence" value="ECO:0007669"/>
    <property type="project" value="InterPro"/>
</dbReference>